<dbReference type="Pfam" id="PF04575">
    <property type="entry name" value="SlipAM"/>
    <property type="match status" value="1"/>
</dbReference>
<keyword evidence="6" id="KW-0998">Cell outer membrane</keyword>
<dbReference type="InterPro" id="IPR011990">
    <property type="entry name" value="TPR-like_helical_dom_sf"/>
</dbReference>
<dbReference type="GO" id="GO:0009279">
    <property type="term" value="C:cell outer membrane"/>
    <property type="evidence" value="ECO:0007669"/>
    <property type="project" value="UniProtKB-SubCell"/>
</dbReference>
<evidence type="ECO:0000256" key="5">
    <source>
        <dbReference type="ARBA" id="ARBA00023136"/>
    </source>
</evidence>
<dbReference type="AlphaFoldDB" id="A0A9Q3YR51"/>
<evidence type="ECO:0000256" key="8">
    <source>
        <dbReference type="SAM" id="Coils"/>
    </source>
</evidence>
<sequence length="502" mass="57387">MACLSCSSLGYRMRGVYGLAFLLFILPVAAVHGADQDTELRLNQGLERSAREREQDLLEEERAKDRPLPDLIVNGRTYPVQNNRDDLGRALYVALRNRNWSAAARFLEAYRALENPDPLLLHYAQGKLARLRGELDTAEAEFRTLLALKPDFLPGRLELARVLFENHETWEARRRFRAIRDQLPDGDPRVEGVRATVTAFLQAIAERGSWQGRLAAGPGYSDNVNLSSESETCLLMFSNGACFISRSAPEAIETESLGFEAAVEKTLFLPGHHGLFLRGLAYGDRYRDHSIYNQSTYSLAAGYQYRNARNRYALSPLFEYTDYGNDALYQAWGGRAEWMHYRSPRTAFKLEAEHKHLRYDQDAHARFDGASRALYATLWHRLGTDWTLFGGLDGLDRDTREAISSYRQYGVRLGVAKPLLPGMDLTVFASLREKRYDAYSALLDARREDREQRYIAVLSAPRWSLAGLVPSLNLEHTRVRSNVDWLYSYEENTASLKFEWRF</sequence>
<protein>
    <submittedName>
        <fullName evidence="11">Surface lipoprotein assembly modifier</fullName>
    </submittedName>
</protein>
<evidence type="ECO:0000259" key="10">
    <source>
        <dbReference type="Pfam" id="PF24575"/>
    </source>
</evidence>
<name>A0A9Q3YR51_9GAMM</name>
<keyword evidence="8" id="KW-0175">Coiled coil</keyword>
<comment type="similarity">
    <text evidence="7">Belongs to the Slam family.</text>
</comment>
<accession>A0A9Q3YR51</accession>
<comment type="subcellular location">
    <subcellularLocation>
        <location evidence="1">Cell outer membrane</location>
        <topology evidence="1">Multi-pass membrane protein</topology>
    </subcellularLocation>
</comment>
<keyword evidence="11" id="KW-0449">Lipoprotein</keyword>
<dbReference type="Gene3D" id="1.25.40.10">
    <property type="entry name" value="Tetratricopeptide repeat domain"/>
    <property type="match status" value="1"/>
</dbReference>
<dbReference type="InterPro" id="IPR007655">
    <property type="entry name" value="Slam_C"/>
</dbReference>
<feature type="coiled-coil region" evidence="8">
    <location>
        <begin position="121"/>
        <end position="148"/>
    </location>
</feature>
<proteinExistence type="inferred from homology"/>
<feature type="domain" description="Surface lipoprotein assembly modifier C-terminal" evidence="9">
    <location>
        <begin position="210"/>
        <end position="502"/>
    </location>
</feature>
<evidence type="ECO:0000259" key="9">
    <source>
        <dbReference type="Pfam" id="PF04575"/>
    </source>
</evidence>
<comment type="caution">
    <text evidence="11">The sequence shown here is derived from an EMBL/GenBank/DDBJ whole genome shotgun (WGS) entry which is preliminary data.</text>
</comment>
<evidence type="ECO:0000256" key="6">
    <source>
        <dbReference type="ARBA" id="ARBA00023237"/>
    </source>
</evidence>
<evidence type="ECO:0000256" key="3">
    <source>
        <dbReference type="ARBA" id="ARBA00022692"/>
    </source>
</evidence>
<keyword evidence="5" id="KW-0472">Membrane</keyword>
<evidence type="ECO:0000256" key="2">
    <source>
        <dbReference type="ARBA" id="ARBA00022452"/>
    </source>
</evidence>
<evidence type="ECO:0000313" key="11">
    <source>
        <dbReference type="EMBL" id="MCC4308238.1"/>
    </source>
</evidence>
<keyword evidence="3" id="KW-0812">Transmembrane</keyword>
<evidence type="ECO:0000256" key="1">
    <source>
        <dbReference type="ARBA" id="ARBA00004571"/>
    </source>
</evidence>
<evidence type="ECO:0000256" key="4">
    <source>
        <dbReference type="ARBA" id="ARBA00022729"/>
    </source>
</evidence>
<dbReference type="InterPro" id="IPR057556">
    <property type="entry name" value="TPR_Slam"/>
</dbReference>
<dbReference type="Pfam" id="PF24575">
    <property type="entry name" value="TPR_Slam"/>
    <property type="match status" value="1"/>
</dbReference>
<evidence type="ECO:0000256" key="7">
    <source>
        <dbReference type="ARBA" id="ARBA00023609"/>
    </source>
</evidence>
<keyword evidence="12" id="KW-1185">Reference proteome</keyword>
<dbReference type="EMBL" id="JAJGNA010000005">
    <property type="protein sequence ID" value="MCC4308238.1"/>
    <property type="molecule type" value="Genomic_DNA"/>
</dbReference>
<keyword evidence="4" id="KW-0732">Signal</keyword>
<feature type="domain" description="Surface lipoprotein assembly modifier N-terminal TPR repeats region" evidence="10">
    <location>
        <begin position="80"/>
        <end position="176"/>
    </location>
</feature>
<dbReference type="SUPFAM" id="SSF48452">
    <property type="entry name" value="TPR-like"/>
    <property type="match status" value="1"/>
</dbReference>
<reference evidence="11" key="1">
    <citation type="submission" date="2021-10" db="EMBL/GenBank/DDBJ databases">
        <title>The diversity and Nitrogen Metabolism of Culturable Nitrate-Utilizing Bacteria Within the Oxygen Minimum Zone of the Changjiang (Yangtze River)Estuary.</title>
        <authorList>
            <person name="Zhang D."/>
            <person name="Zheng J."/>
            <person name="Liu S."/>
            <person name="He W."/>
        </authorList>
    </citation>
    <scope>NUCLEOTIDE SEQUENCE</scope>
    <source>
        <strain evidence="11">FXH-223</strain>
    </source>
</reference>
<keyword evidence="2" id="KW-1134">Transmembrane beta strand</keyword>
<gene>
    <name evidence="11" type="ORF">LL252_06600</name>
</gene>
<organism evidence="11 12">
    <name type="scientific">Alloalcanivorax marinus</name>
    <dbReference type="NCBI Taxonomy" id="1177169"/>
    <lineage>
        <taxon>Bacteria</taxon>
        <taxon>Pseudomonadati</taxon>
        <taxon>Pseudomonadota</taxon>
        <taxon>Gammaproteobacteria</taxon>
        <taxon>Oceanospirillales</taxon>
        <taxon>Alcanivoracaceae</taxon>
        <taxon>Alloalcanivorax</taxon>
    </lineage>
</organism>
<dbReference type="Proteomes" id="UP001108027">
    <property type="component" value="Unassembled WGS sequence"/>
</dbReference>
<evidence type="ECO:0000313" key="12">
    <source>
        <dbReference type="Proteomes" id="UP001108027"/>
    </source>
</evidence>